<dbReference type="InterPro" id="IPR041664">
    <property type="entry name" value="AAA_16"/>
</dbReference>
<dbReference type="STRING" id="2754.EH55_13400"/>
<dbReference type="PANTHER" id="PTHR16305:SF28">
    <property type="entry name" value="GUANYLATE CYCLASE DOMAIN-CONTAINING PROTEIN"/>
    <property type="match status" value="1"/>
</dbReference>
<dbReference type="PANTHER" id="PTHR16305">
    <property type="entry name" value="TESTICULAR SOLUBLE ADENYLYL CYCLASE"/>
    <property type="match status" value="1"/>
</dbReference>
<dbReference type="eggNOG" id="COG3629">
    <property type="taxonomic scope" value="Bacteria"/>
</dbReference>
<evidence type="ECO:0000313" key="5">
    <source>
        <dbReference type="Proteomes" id="UP000027665"/>
    </source>
</evidence>
<dbReference type="Pfam" id="PF13191">
    <property type="entry name" value="AAA_16"/>
    <property type="match status" value="1"/>
</dbReference>
<feature type="domain" description="Bacterial transcriptional activator" evidence="3">
    <location>
        <begin position="92"/>
        <end position="227"/>
    </location>
</feature>
<sequence>MSVKIKVIGTPSIEIDDRPLRLPLKKAEGIVYYLAVEGRVSRERLASTFWGAKDENSAYNNFRNALYLLKRCFPTDFIKSDRRNVSIADGCCDLDVVDKVSRPLVPLPQNLSAELLQGFDVPECADFCNWLLTARSQFREKLTERLKARITLCYDAQDEDNLEASLETLLAVDPFDEDSTLELMDLYFKRRGAAKASALFREYRRRLHDELALAPSTRAEEYFRRMIVLGSAEDEGESDSPDAFFVGRKDEQRRIIEQIERARGRTVALFIDGEAGMGKTSLLNKIMQAADSPEYMTLSTRSYEAGLDYPYSSWSNLVSQGALYCGDDRIEESGADISLLAGVFPNFMSDRHTVYNADSVVVSDRTPVAIGKAVADLVCRVAAGRRPVIVLEDLHWFDAHSLQMIEVFIASLSVPSTIFMTSRPEKSAYVMRTLSRLEAGGYVKFLHIPLGPLSRSDTASFCSRFLDRDLIESKESDYFYKKSEGIPLLVAEIIKTLRANSRAELSGGGLGGVMLARFGEIAEKQREFLRVLSVFTDGASIQSIAKIMGEAPPRIYPIAEELLGKRLIKEVPAIDYGVRVAFSHAMFRECVYDAIPGFKLSEYHKKAAEILNERYSPQRWNPALSSMLCYHYTKAGLPENVLKQHLREMIFDITLNHDLFPLVQDDVLYSCSSPYNDRADTEKKMEAMSRLLAGISANVREDNREEVLAMEASYLELCGGYLVCWGEYGRARVLLNRAMKLSREHSFGTTYIHCLANMGHLFLQTDNAEMLMRTAREMLRAARDDEREKYMGIALRYIGVAFQIMGDYERSEKVLRRSIEIFREQELLGKRYTLSVLAAECYIGENYHWQGDFERAVARFKHCISVCEGKKLFWCSSHFHAHLADAAFDLGDREMMFENIDRGSEIFERCQGGRCGSMLYSLKAIADAERGRYDDAYRSFEIGELLAEPVQKRSWTAEQAMTRAYLAKMLEEGELPPQFSKIMKKSAREYAYEAAAIYSKIPVPHRVKMLKEVFGI</sequence>
<dbReference type="Proteomes" id="UP000027665">
    <property type="component" value="Unassembled WGS sequence"/>
</dbReference>
<dbReference type="InterPro" id="IPR019734">
    <property type="entry name" value="TPR_rpt"/>
</dbReference>
<dbReference type="GeneID" id="90982887"/>
<dbReference type="GO" id="GO:0005737">
    <property type="term" value="C:cytoplasm"/>
    <property type="evidence" value="ECO:0007669"/>
    <property type="project" value="TreeGrafter"/>
</dbReference>
<evidence type="ECO:0000313" key="4">
    <source>
        <dbReference type="EMBL" id="KEJ92986.1"/>
    </source>
</evidence>
<dbReference type="InterPro" id="IPR027417">
    <property type="entry name" value="P-loop_NTPase"/>
</dbReference>
<dbReference type="eggNOG" id="COG3899">
    <property type="taxonomic scope" value="Bacteria"/>
</dbReference>
<dbReference type="SMART" id="SM00028">
    <property type="entry name" value="TPR"/>
    <property type="match status" value="4"/>
</dbReference>
<dbReference type="EMBL" id="JMKI01000008">
    <property type="protein sequence ID" value="KEJ92986.1"/>
    <property type="molecule type" value="Genomic_DNA"/>
</dbReference>
<dbReference type="Pfam" id="PF03704">
    <property type="entry name" value="BTAD"/>
    <property type="match status" value="1"/>
</dbReference>
<keyword evidence="5" id="KW-1185">Reference proteome</keyword>
<gene>
    <name evidence="4" type="ORF">EH55_13400</name>
</gene>
<dbReference type="GO" id="GO:0004016">
    <property type="term" value="F:adenylate cyclase activity"/>
    <property type="evidence" value="ECO:0007669"/>
    <property type="project" value="TreeGrafter"/>
</dbReference>
<dbReference type="InterPro" id="IPR011990">
    <property type="entry name" value="TPR-like_helical_dom_sf"/>
</dbReference>
<dbReference type="Gene3D" id="1.25.40.10">
    <property type="entry name" value="Tetratricopeptide repeat domain"/>
    <property type="match status" value="3"/>
</dbReference>
<protein>
    <recommendedName>
        <fullName evidence="3">Bacterial transcriptional activator domain-containing protein</fullName>
    </recommendedName>
</protein>
<dbReference type="InterPro" id="IPR036388">
    <property type="entry name" value="WH-like_DNA-bd_sf"/>
</dbReference>
<comment type="caution">
    <text evidence="4">The sequence shown here is derived from an EMBL/GenBank/DDBJ whole genome shotgun (WGS) entry which is preliminary data.</text>
</comment>
<dbReference type="SUPFAM" id="SSF52540">
    <property type="entry name" value="P-loop containing nucleoside triphosphate hydrolases"/>
    <property type="match status" value="1"/>
</dbReference>
<evidence type="ECO:0000256" key="2">
    <source>
        <dbReference type="ARBA" id="ARBA00022840"/>
    </source>
</evidence>
<dbReference type="RefSeq" id="WP_037974651.1">
    <property type="nucleotide sequence ID" value="NZ_CAMETI010000028.1"/>
</dbReference>
<accession>A0A073IU45</accession>
<organism evidence="4 5">
    <name type="scientific">Synergistes jonesii</name>
    <dbReference type="NCBI Taxonomy" id="2754"/>
    <lineage>
        <taxon>Bacteria</taxon>
        <taxon>Thermotogati</taxon>
        <taxon>Synergistota</taxon>
        <taxon>Synergistia</taxon>
        <taxon>Synergistales</taxon>
        <taxon>Synergistaceae</taxon>
        <taxon>Synergistes</taxon>
    </lineage>
</organism>
<dbReference type="Gene3D" id="3.40.50.300">
    <property type="entry name" value="P-loop containing nucleotide triphosphate hydrolases"/>
    <property type="match status" value="1"/>
</dbReference>
<dbReference type="InterPro" id="IPR005158">
    <property type="entry name" value="BTAD"/>
</dbReference>
<dbReference type="SUPFAM" id="SSF48452">
    <property type="entry name" value="TPR-like"/>
    <property type="match status" value="2"/>
</dbReference>
<dbReference type="SMART" id="SM01043">
    <property type="entry name" value="BTAD"/>
    <property type="match status" value="1"/>
</dbReference>
<proteinExistence type="predicted"/>
<dbReference type="GO" id="GO:0005524">
    <property type="term" value="F:ATP binding"/>
    <property type="evidence" value="ECO:0007669"/>
    <property type="project" value="UniProtKB-KW"/>
</dbReference>
<evidence type="ECO:0000256" key="1">
    <source>
        <dbReference type="ARBA" id="ARBA00022741"/>
    </source>
</evidence>
<dbReference type="AlphaFoldDB" id="A0A073IU45"/>
<dbReference type="OrthoDB" id="483at2"/>
<reference evidence="4 5" key="1">
    <citation type="submission" date="2014-04" db="EMBL/GenBank/DDBJ databases">
        <title>Draft Genome Sequence of Synergistes jonesii.</title>
        <authorList>
            <person name="Coil D.A."/>
            <person name="Eisen J.A."/>
            <person name="Holland-Moritz H.E."/>
        </authorList>
    </citation>
    <scope>NUCLEOTIDE SEQUENCE [LARGE SCALE GENOMIC DNA]</scope>
    <source>
        <strain evidence="4 5">78-1</strain>
    </source>
</reference>
<dbReference type="Gene3D" id="1.10.10.10">
    <property type="entry name" value="Winged helix-like DNA-binding domain superfamily/Winged helix DNA-binding domain"/>
    <property type="match status" value="1"/>
</dbReference>
<evidence type="ECO:0000259" key="3">
    <source>
        <dbReference type="SMART" id="SM01043"/>
    </source>
</evidence>
<keyword evidence="1" id="KW-0547">Nucleotide-binding</keyword>
<keyword evidence="2" id="KW-0067">ATP-binding</keyword>
<name>A0A073IU45_9BACT</name>